<dbReference type="PANTHER" id="PTHR43476">
    <property type="entry name" value="3-(3-HYDROXY-PHENYL)PROPIONATE/3-HYDROXYCINNAMIC ACID HYDROXYLASE"/>
    <property type="match status" value="1"/>
</dbReference>
<dbReference type="NCBIfam" id="NF004833">
    <property type="entry name" value="PRK06185.1-1"/>
    <property type="match status" value="1"/>
</dbReference>
<name>A0A1I7NG33_9HYPH</name>
<sequence length="427" mass="47149">MILEAGAAPVPEPSESEEDMAANREIHTTCAIVGAGPAGLMLGLLLARAGVDVTVVEKHGDFLRDFRGDTIHPSTLQVMHELGLADELLKLPHTEARTLHAEVEGKDIKIADFSWLPTRNRFIAFMPQWDFLDFLAREAKRYPNFRLLMQSDVTDLIIEGDRVTGLRAATAEGPLTLHASLVVGADGRNSVTRKLAGLEVESFGNPSEVLWMKLSHAAGDPVQTMGHAGPQQGFVMIDRGDYWQCGYIVRKGTYEDIKAAGIEAFRKTVSAVSPLPPERLDEIRSFDDVHLLSVKIDRLKHWWRPGLLCIGDAAHAMSPIGGVGVNLAIQDAVASANILTAPLNERRLSNAHLAAVEMRRTFPTKATQKLQLMMRRDRRKREADERTRSGPPGFVLGIARWPILAHLAGRLIGLGFRPEHVRNRARH</sequence>
<feature type="domain" description="FAD-binding" evidence="2">
    <location>
        <begin position="28"/>
        <end position="368"/>
    </location>
</feature>
<evidence type="ECO:0000313" key="3">
    <source>
        <dbReference type="EMBL" id="SFV33516.1"/>
    </source>
</evidence>
<dbReference type="Proteomes" id="UP000199423">
    <property type="component" value="Unassembled WGS sequence"/>
</dbReference>
<dbReference type="SUPFAM" id="SSF51905">
    <property type="entry name" value="FAD/NAD(P)-binding domain"/>
    <property type="match status" value="1"/>
</dbReference>
<gene>
    <name evidence="3" type="ORF">SAMN04488557_2021</name>
</gene>
<dbReference type="InterPro" id="IPR002938">
    <property type="entry name" value="FAD-bd"/>
</dbReference>
<dbReference type="STRING" id="51670.SAMN04488557_2021"/>
<dbReference type="EMBL" id="FPCH01000002">
    <property type="protein sequence ID" value="SFV33516.1"/>
    <property type="molecule type" value="Genomic_DNA"/>
</dbReference>
<dbReference type="Pfam" id="PF01494">
    <property type="entry name" value="FAD_binding_3"/>
    <property type="match status" value="1"/>
</dbReference>
<dbReference type="PRINTS" id="PR00420">
    <property type="entry name" value="RNGMNOXGNASE"/>
</dbReference>
<organism evidence="3 4">
    <name type="scientific">Hyphomicrobium facile</name>
    <dbReference type="NCBI Taxonomy" id="51670"/>
    <lineage>
        <taxon>Bacteria</taxon>
        <taxon>Pseudomonadati</taxon>
        <taxon>Pseudomonadota</taxon>
        <taxon>Alphaproteobacteria</taxon>
        <taxon>Hyphomicrobiales</taxon>
        <taxon>Hyphomicrobiaceae</taxon>
        <taxon>Hyphomicrobium</taxon>
    </lineage>
</organism>
<dbReference type="GO" id="GO:0071949">
    <property type="term" value="F:FAD binding"/>
    <property type="evidence" value="ECO:0007669"/>
    <property type="project" value="InterPro"/>
</dbReference>
<protein>
    <submittedName>
        <fullName evidence="3">2-polyprenyl-6-methoxyphenol hydroxylase</fullName>
    </submittedName>
</protein>
<keyword evidence="1" id="KW-0560">Oxidoreductase</keyword>
<evidence type="ECO:0000256" key="1">
    <source>
        <dbReference type="ARBA" id="ARBA00023002"/>
    </source>
</evidence>
<evidence type="ECO:0000313" key="4">
    <source>
        <dbReference type="Proteomes" id="UP000199423"/>
    </source>
</evidence>
<accession>A0A1I7NG33</accession>
<dbReference type="NCBIfam" id="NF004835">
    <property type="entry name" value="PRK06185.1-4"/>
    <property type="match status" value="1"/>
</dbReference>
<proteinExistence type="predicted"/>
<dbReference type="PANTHER" id="PTHR43476:SF5">
    <property type="entry name" value="FAD-DEPENDENT MONOOXYGENASE"/>
    <property type="match status" value="1"/>
</dbReference>
<dbReference type="AlphaFoldDB" id="A0A1I7NG33"/>
<dbReference type="InterPro" id="IPR036188">
    <property type="entry name" value="FAD/NAD-bd_sf"/>
</dbReference>
<dbReference type="GO" id="GO:0016491">
    <property type="term" value="F:oxidoreductase activity"/>
    <property type="evidence" value="ECO:0007669"/>
    <property type="project" value="UniProtKB-KW"/>
</dbReference>
<evidence type="ECO:0000259" key="2">
    <source>
        <dbReference type="Pfam" id="PF01494"/>
    </source>
</evidence>
<dbReference type="InterPro" id="IPR050631">
    <property type="entry name" value="PheA/TfdB_FAD_monoxygenase"/>
</dbReference>
<reference evidence="4" key="1">
    <citation type="submission" date="2016-10" db="EMBL/GenBank/DDBJ databases">
        <authorList>
            <person name="Varghese N."/>
            <person name="Submissions S."/>
        </authorList>
    </citation>
    <scope>NUCLEOTIDE SEQUENCE [LARGE SCALE GENOMIC DNA]</scope>
    <source>
        <strain evidence="4">DSM 1565</strain>
    </source>
</reference>
<dbReference type="NCBIfam" id="NF004834">
    <property type="entry name" value="PRK06185.1-3"/>
    <property type="match status" value="1"/>
</dbReference>
<keyword evidence="4" id="KW-1185">Reference proteome</keyword>
<dbReference type="Gene3D" id="3.50.50.60">
    <property type="entry name" value="FAD/NAD(P)-binding domain"/>
    <property type="match status" value="2"/>
</dbReference>